<reference evidence="8" key="1">
    <citation type="submission" date="2022-03" db="EMBL/GenBank/DDBJ databases">
        <authorList>
            <person name="Lindestad O."/>
        </authorList>
    </citation>
    <scope>NUCLEOTIDE SEQUENCE</scope>
</reference>
<evidence type="ECO:0000256" key="1">
    <source>
        <dbReference type="ARBA" id="ARBA00005964"/>
    </source>
</evidence>
<keyword evidence="5" id="KW-0325">Glycoprotein</keyword>
<keyword evidence="9" id="KW-1185">Reference proteome</keyword>
<comment type="similarity">
    <text evidence="1 6">Belongs to the type-B carboxylesterase/lipase family.</text>
</comment>
<gene>
    <name evidence="8" type="primary">jg16069</name>
    <name evidence="8" type="ORF">PAEG_LOCUS27343</name>
</gene>
<keyword evidence="4" id="KW-1015">Disulfide bond</keyword>
<dbReference type="InterPro" id="IPR002018">
    <property type="entry name" value="CarbesteraseB"/>
</dbReference>
<evidence type="ECO:0000256" key="6">
    <source>
        <dbReference type="RuleBase" id="RU361235"/>
    </source>
</evidence>
<keyword evidence="2" id="KW-0719">Serine esterase</keyword>
<evidence type="ECO:0000313" key="8">
    <source>
        <dbReference type="EMBL" id="CAH2269049.1"/>
    </source>
</evidence>
<name>A0A8S4SRB5_9NEOP</name>
<sequence length="540" mass="61935">MAKVEVAEGILEGTKEKNKYGGDYFSFKGIPYAEPPLGDLRFKAPQKLKPWNGIRSAKAFGPICYQYDLYNKKIHGSEDCLYLNVYTPELKPNKRLPVMFWIHGGGLINGSGNDDLYGPEFLVRQNVILVTINYRLEVLGFLCLDTKDVPGNAGIKDQVAALRWVNNNIEKFGGDPNNITIFGQSAGGACISFHCMSPMSKGLFRRAIIQSGIATCWLPNVFLPCERALALAKDLGCETNNETEVFEFLKTQPVENLINKQIKLTLVENIKEYPCVSFGIVSEKEFPDVERFFYGDIYEVLRSGIHENIEVMNGYTADEGIIFLAGSYDLTNIYEQSNRYLDYFVPKPIEIYCSLKEQIEVAKRIKRFYFGKQKVSTETLDRFIEYVSADNFIYPSILWQKVVAETKNKNKLFFYKFNCKSDRNFFTQLMGIPDFRDEIVVCHCDDLSYIFPVKIYEQNIAMDSKAFKMIDRVTKLWTNFAKYGDPTPDDALGVKWSPYTMNEQSYLIIDEHLSTSKAPDSKVFDFWESIFKEFYPHVAV</sequence>
<feature type="domain" description="Carboxylesterase type B" evidence="7">
    <location>
        <begin position="3"/>
        <end position="527"/>
    </location>
</feature>
<dbReference type="Pfam" id="PF00135">
    <property type="entry name" value="COesterase"/>
    <property type="match status" value="1"/>
</dbReference>
<organism evidence="8 9">
    <name type="scientific">Pararge aegeria aegeria</name>
    <dbReference type="NCBI Taxonomy" id="348720"/>
    <lineage>
        <taxon>Eukaryota</taxon>
        <taxon>Metazoa</taxon>
        <taxon>Ecdysozoa</taxon>
        <taxon>Arthropoda</taxon>
        <taxon>Hexapoda</taxon>
        <taxon>Insecta</taxon>
        <taxon>Pterygota</taxon>
        <taxon>Neoptera</taxon>
        <taxon>Endopterygota</taxon>
        <taxon>Lepidoptera</taxon>
        <taxon>Glossata</taxon>
        <taxon>Ditrysia</taxon>
        <taxon>Papilionoidea</taxon>
        <taxon>Nymphalidae</taxon>
        <taxon>Satyrinae</taxon>
        <taxon>Satyrini</taxon>
        <taxon>Parargina</taxon>
        <taxon>Pararge</taxon>
    </lineage>
</organism>
<dbReference type="GO" id="GO:0052689">
    <property type="term" value="F:carboxylic ester hydrolase activity"/>
    <property type="evidence" value="ECO:0007669"/>
    <property type="project" value="UniProtKB-KW"/>
</dbReference>
<evidence type="ECO:0000256" key="5">
    <source>
        <dbReference type="ARBA" id="ARBA00023180"/>
    </source>
</evidence>
<evidence type="ECO:0000313" key="9">
    <source>
        <dbReference type="Proteomes" id="UP000838756"/>
    </source>
</evidence>
<dbReference type="PANTHER" id="PTHR11559">
    <property type="entry name" value="CARBOXYLESTERASE"/>
    <property type="match status" value="1"/>
</dbReference>
<dbReference type="SUPFAM" id="SSF53474">
    <property type="entry name" value="alpha/beta-Hydrolases"/>
    <property type="match status" value="1"/>
</dbReference>
<dbReference type="OrthoDB" id="19653at2759"/>
<dbReference type="InterPro" id="IPR019826">
    <property type="entry name" value="Carboxylesterase_B_AS"/>
</dbReference>
<dbReference type="InterPro" id="IPR019819">
    <property type="entry name" value="Carboxylesterase_B_CS"/>
</dbReference>
<proteinExistence type="inferred from homology"/>
<comment type="caution">
    <text evidence="8">The sequence shown here is derived from an EMBL/GenBank/DDBJ whole genome shotgun (WGS) entry which is preliminary data.</text>
</comment>
<dbReference type="InterPro" id="IPR029058">
    <property type="entry name" value="AB_hydrolase_fold"/>
</dbReference>
<accession>A0A8S4SRB5</accession>
<dbReference type="Proteomes" id="UP000838756">
    <property type="component" value="Unassembled WGS sequence"/>
</dbReference>
<protein>
    <recommendedName>
        <fullName evidence="6">Carboxylic ester hydrolase</fullName>
        <ecNumber evidence="6">3.1.1.-</ecNumber>
    </recommendedName>
</protein>
<dbReference type="EC" id="3.1.1.-" evidence="6"/>
<keyword evidence="3 6" id="KW-0378">Hydrolase</keyword>
<dbReference type="InterPro" id="IPR050309">
    <property type="entry name" value="Type-B_Carboxylest/Lipase"/>
</dbReference>
<evidence type="ECO:0000259" key="7">
    <source>
        <dbReference type="Pfam" id="PF00135"/>
    </source>
</evidence>
<evidence type="ECO:0000256" key="2">
    <source>
        <dbReference type="ARBA" id="ARBA00022487"/>
    </source>
</evidence>
<dbReference type="PROSITE" id="PS00941">
    <property type="entry name" value="CARBOXYLESTERASE_B_2"/>
    <property type="match status" value="1"/>
</dbReference>
<evidence type="ECO:0000256" key="3">
    <source>
        <dbReference type="ARBA" id="ARBA00022801"/>
    </source>
</evidence>
<dbReference type="EMBL" id="CAKXAJ010026487">
    <property type="protein sequence ID" value="CAH2269049.1"/>
    <property type="molecule type" value="Genomic_DNA"/>
</dbReference>
<evidence type="ECO:0000256" key="4">
    <source>
        <dbReference type="ARBA" id="ARBA00023157"/>
    </source>
</evidence>
<dbReference type="Gene3D" id="3.40.50.1820">
    <property type="entry name" value="alpha/beta hydrolase"/>
    <property type="match status" value="1"/>
</dbReference>
<dbReference type="PROSITE" id="PS00122">
    <property type="entry name" value="CARBOXYLESTERASE_B_1"/>
    <property type="match status" value="1"/>
</dbReference>
<dbReference type="AlphaFoldDB" id="A0A8S4SRB5"/>